<name>A0ABW4ZGS1_9SPHI</name>
<sequence length="261" mass="30102">MINWQLLKSYIRHRLKAKTRHGIHSPFVYNLVDKVIYDFKSRREYEPLESLRQALLSDPRQITITDLGAGSHVNNNKQKQVKELAKNALKPKRLAQLIYRLANDRQPANIIELGTCLGLTTAYLAKSSPEAQVTSIEGCPQTAALARENLDKLKIENVKLLTGNFDALMPGLIEQTESLDFVFVDGNHRKEATLNYFNWCLARVNDNTVLIFDDIYWSKGMEEAWDEIKSHPKVSVTVDLFWIGLVYFKKGQEKEHFYIKY</sequence>
<proteinExistence type="predicted"/>
<dbReference type="Gene3D" id="3.40.50.150">
    <property type="entry name" value="Vaccinia Virus protein VP39"/>
    <property type="match status" value="1"/>
</dbReference>
<protein>
    <submittedName>
        <fullName evidence="1">O-methyltransferase</fullName>
        <ecNumber evidence="1">2.1.1.-</ecNumber>
    </submittedName>
</protein>
<dbReference type="Proteomes" id="UP001597387">
    <property type="component" value="Unassembled WGS sequence"/>
</dbReference>
<dbReference type="RefSeq" id="WP_255899856.1">
    <property type="nucleotide sequence ID" value="NZ_JAFMZO010000001.1"/>
</dbReference>
<dbReference type="InterPro" id="IPR029063">
    <property type="entry name" value="SAM-dependent_MTases_sf"/>
</dbReference>
<accession>A0ABW4ZGS1</accession>
<dbReference type="CDD" id="cd02440">
    <property type="entry name" value="AdoMet_MTases"/>
    <property type="match status" value="1"/>
</dbReference>
<dbReference type="GO" id="GO:0032259">
    <property type="term" value="P:methylation"/>
    <property type="evidence" value="ECO:0007669"/>
    <property type="project" value="UniProtKB-KW"/>
</dbReference>
<dbReference type="EMBL" id="JBHUHZ010000001">
    <property type="protein sequence ID" value="MFD2161233.1"/>
    <property type="molecule type" value="Genomic_DNA"/>
</dbReference>
<dbReference type="PANTHER" id="PTHR43167:SF1">
    <property type="entry name" value="PUTATIVE (AFU_ORTHOLOGUE AFUA_6G01830)-RELATED"/>
    <property type="match status" value="1"/>
</dbReference>
<keyword evidence="1" id="KW-0489">Methyltransferase</keyword>
<dbReference type="SUPFAM" id="SSF53335">
    <property type="entry name" value="S-adenosyl-L-methionine-dependent methyltransferases"/>
    <property type="match status" value="1"/>
</dbReference>
<dbReference type="GO" id="GO:0008168">
    <property type="term" value="F:methyltransferase activity"/>
    <property type="evidence" value="ECO:0007669"/>
    <property type="project" value="UniProtKB-KW"/>
</dbReference>
<evidence type="ECO:0000313" key="1">
    <source>
        <dbReference type="EMBL" id="MFD2161233.1"/>
    </source>
</evidence>
<comment type="caution">
    <text evidence="1">The sequence shown here is derived from an EMBL/GenBank/DDBJ whole genome shotgun (WGS) entry which is preliminary data.</text>
</comment>
<dbReference type="EC" id="2.1.1.-" evidence="1"/>
<evidence type="ECO:0000313" key="2">
    <source>
        <dbReference type="Proteomes" id="UP001597387"/>
    </source>
</evidence>
<dbReference type="Pfam" id="PF13578">
    <property type="entry name" value="Methyltransf_24"/>
    <property type="match status" value="1"/>
</dbReference>
<dbReference type="PANTHER" id="PTHR43167">
    <property type="entry name" value="PUTATIVE (AFU_ORTHOLOGUE AFUA_6G01830)-RELATED"/>
    <property type="match status" value="1"/>
</dbReference>
<organism evidence="1 2">
    <name type="scientific">Paradesertivirga mongoliensis</name>
    <dbReference type="NCBI Taxonomy" id="2100740"/>
    <lineage>
        <taxon>Bacteria</taxon>
        <taxon>Pseudomonadati</taxon>
        <taxon>Bacteroidota</taxon>
        <taxon>Sphingobacteriia</taxon>
        <taxon>Sphingobacteriales</taxon>
        <taxon>Sphingobacteriaceae</taxon>
        <taxon>Paradesertivirga</taxon>
    </lineage>
</organism>
<keyword evidence="2" id="KW-1185">Reference proteome</keyword>
<gene>
    <name evidence="1" type="ORF">ACFSJU_02455</name>
</gene>
<reference evidence="2" key="1">
    <citation type="journal article" date="2019" name="Int. J. Syst. Evol. Microbiol.">
        <title>The Global Catalogue of Microorganisms (GCM) 10K type strain sequencing project: providing services to taxonomists for standard genome sequencing and annotation.</title>
        <authorList>
            <consortium name="The Broad Institute Genomics Platform"/>
            <consortium name="The Broad Institute Genome Sequencing Center for Infectious Disease"/>
            <person name="Wu L."/>
            <person name="Ma J."/>
        </authorList>
    </citation>
    <scope>NUCLEOTIDE SEQUENCE [LARGE SCALE GENOMIC DNA]</scope>
    <source>
        <strain evidence="2">KCTC 42217</strain>
    </source>
</reference>
<keyword evidence="1" id="KW-0808">Transferase</keyword>